<sequence>MPSSGWSRSPTSSPACALGWLIGLLAEQRAVTYFQPIYTADGRLFAHECLLRGLERDGRTLISPAVLYGAAAAGDLLFHLDRFARLLAIRSGAGLGRLFINFTPTAIYNPAFCLRSTVEAVHAAGIPPADVVFEVVESHRVQDVGHLVRILETYRAAGFAVALDDFGEGYSSLNLLDRVRPDYLKLDMQLVRGVDANPYRATILRRIVAMARDLGIRTLAEGIETEAELAAVRDAGVDFVQGFLLGRPAARPAPGSAAAAA</sequence>
<dbReference type="PANTHER" id="PTHR33121">
    <property type="entry name" value="CYCLIC DI-GMP PHOSPHODIESTERASE PDEF"/>
    <property type="match status" value="1"/>
</dbReference>
<organism evidence="2 3">
    <name type="scientific">Tepidiforma flava</name>
    <dbReference type="NCBI Taxonomy" id="3004094"/>
    <lineage>
        <taxon>Bacteria</taxon>
        <taxon>Bacillati</taxon>
        <taxon>Chloroflexota</taxon>
        <taxon>Tepidiformia</taxon>
        <taxon>Tepidiformales</taxon>
        <taxon>Tepidiformaceae</taxon>
        <taxon>Tepidiforma</taxon>
    </lineage>
</organism>
<dbReference type="SUPFAM" id="SSF141868">
    <property type="entry name" value="EAL domain-like"/>
    <property type="match status" value="1"/>
</dbReference>
<dbReference type="Gene3D" id="3.20.20.450">
    <property type="entry name" value="EAL domain"/>
    <property type="match status" value="1"/>
</dbReference>
<dbReference type="InterPro" id="IPR050706">
    <property type="entry name" value="Cyclic-di-GMP_PDE-like"/>
</dbReference>
<dbReference type="PANTHER" id="PTHR33121:SF70">
    <property type="entry name" value="SIGNALING PROTEIN YKOW"/>
    <property type="match status" value="1"/>
</dbReference>
<gene>
    <name evidence="2" type="ORF">O0235_03880</name>
</gene>
<dbReference type="InterPro" id="IPR035919">
    <property type="entry name" value="EAL_sf"/>
</dbReference>
<dbReference type="Proteomes" id="UP001212803">
    <property type="component" value="Chromosome"/>
</dbReference>
<dbReference type="InterPro" id="IPR001633">
    <property type="entry name" value="EAL_dom"/>
</dbReference>
<evidence type="ECO:0000313" key="3">
    <source>
        <dbReference type="Proteomes" id="UP001212803"/>
    </source>
</evidence>
<proteinExistence type="predicted"/>
<evidence type="ECO:0000313" key="2">
    <source>
        <dbReference type="EMBL" id="WBL36705.1"/>
    </source>
</evidence>
<dbReference type="CDD" id="cd01948">
    <property type="entry name" value="EAL"/>
    <property type="match status" value="1"/>
</dbReference>
<name>A0ABY7M8E4_9CHLR</name>
<keyword evidence="3" id="KW-1185">Reference proteome</keyword>
<protein>
    <submittedName>
        <fullName evidence="2">EAL domain-containing protein</fullName>
    </submittedName>
</protein>
<dbReference type="EMBL" id="CP115149">
    <property type="protein sequence ID" value="WBL36705.1"/>
    <property type="molecule type" value="Genomic_DNA"/>
</dbReference>
<accession>A0ABY7M8E4</accession>
<dbReference type="PROSITE" id="PS50883">
    <property type="entry name" value="EAL"/>
    <property type="match status" value="1"/>
</dbReference>
<dbReference type="SMART" id="SM00052">
    <property type="entry name" value="EAL"/>
    <property type="match status" value="1"/>
</dbReference>
<feature type="domain" description="EAL" evidence="1">
    <location>
        <begin position="14"/>
        <end position="261"/>
    </location>
</feature>
<dbReference type="RefSeq" id="WP_270057222.1">
    <property type="nucleotide sequence ID" value="NZ_CP115149.1"/>
</dbReference>
<dbReference type="Pfam" id="PF00563">
    <property type="entry name" value="EAL"/>
    <property type="match status" value="1"/>
</dbReference>
<evidence type="ECO:0000259" key="1">
    <source>
        <dbReference type="PROSITE" id="PS50883"/>
    </source>
</evidence>
<reference evidence="2 3" key="1">
    <citation type="journal article" date="2023" name="ISME J.">
        <title>Thermophilic Dehalococcoidia with unusual traits shed light on an unexpected past.</title>
        <authorList>
            <person name="Palmer M."/>
            <person name="Covington J.K."/>
            <person name="Zhou E.M."/>
            <person name="Thomas S.C."/>
            <person name="Habib N."/>
            <person name="Seymour C.O."/>
            <person name="Lai D."/>
            <person name="Johnston J."/>
            <person name="Hashimi A."/>
            <person name="Jiao J.Y."/>
            <person name="Muok A.R."/>
            <person name="Liu L."/>
            <person name="Xian W.D."/>
            <person name="Zhi X.Y."/>
            <person name="Li M.M."/>
            <person name="Silva L.P."/>
            <person name="Bowen B.P."/>
            <person name="Louie K."/>
            <person name="Briegel A."/>
            <person name="Pett-Ridge J."/>
            <person name="Weber P.K."/>
            <person name="Tocheva E.I."/>
            <person name="Woyke T."/>
            <person name="Northen T.R."/>
            <person name="Mayali X."/>
            <person name="Li W.J."/>
            <person name="Hedlund B.P."/>
        </authorList>
    </citation>
    <scope>NUCLEOTIDE SEQUENCE [LARGE SCALE GENOMIC DNA]</scope>
    <source>
        <strain evidence="2 3">YIM 72310</strain>
    </source>
</reference>